<dbReference type="AlphaFoldDB" id="A0A7S4ELV0"/>
<evidence type="ECO:0000256" key="3">
    <source>
        <dbReference type="ARBA" id="ARBA00022692"/>
    </source>
</evidence>
<evidence type="ECO:0000256" key="8">
    <source>
        <dbReference type="SAM" id="SignalP"/>
    </source>
</evidence>
<evidence type="ECO:0000256" key="1">
    <source>
        <dbReference type="ARBA" id="ARBA00004651"/>
    </source>
</evidence>
<dbReference type="InterPro" id="IPR051258">
    <property type="entry name" value="Diverse_Substrate_Transporter"/>
</dbReference>
<organism evidence="9">
    <name type="scientific">Pseudo-nitzschia australis</name>
    <dbReference type="NCBI Taxonomy" id="44445"/>
    <lineage>
        <taxon>Eukaryota</taxon>
        <taxon>Sar</taxon>
        <taxon>Stramenopiles</taxon>
        <taxon>Ochrophyta</taxon>
        <taxon>Bacillariophyta</taxon>
        <taxon>Bacillariophyceae</taxon>
        <taxon>Bacillariophycidae</taxon>
        <taxon>Bacillariales</taxon>
        <taxon>Bacillariaceae</taxon>
        <taxon>Pseudo-nitzschia</taxon>
    </lineage>
</organism>
<protein>
    <recommendedName>
        <fullName evidence="10">EamA domain-containing protein</fullName>
    </recommendedName>
</protein>
<accession>A0A7S4ELV0</accession>
<evidence type="ECO:0000256" key="6">
    <source>
        <dbReference type="SAM" id="MobiDB-lite"/>
    </source>
</evidence>
<dbReference type="PANTHER" id="PTHR42920">
    <property type="entry name" value="OS03G0707200 PROTEIN-RELATED"/>
    <property type="match status" value="1"/>
</dbReference>
<feature type="chain" id="PRO_5031321253" description="EamA domain-containing protein" evidence="8">
    <location>
        <begin position="31"/>
        <end position="450"/>
    </location>
</feature>
<keyword evidence="5 7" id="KW-0472">Membrane</keyword>
<keyword evidence="2" id="KW-1003">Cell membrane</keyword>
<gene>
    <name evidence="9" type="ORF">PAUS00366_LOCUS13695</name>
</gene>
<feature type="compositionally biased region" description="Polar residues" evidence="6">
    <location>
        <begin position="160"/>
        <end position="170"/>
    </location>
</feature>
<keyword evidence="4 7" id="KW-1133">Transmembrane helix</keyword>
<sequence>MMGFQKTSRLFLLLFCCGLMMIRLPTTTNAFQTRFPANNNMVQRIKVSGKNMHHKTVEGKRLPSFKTNYPNYNHYHTTKLSAATTDDENQSEEKKATLLGTLVLLTVPISWGTYVPVVRYLYEIQPPVPGFVFSACYYTLAAVTTSILARRVLQPPPAQEPTSTISSSDVNEVLGNDDSPKESSFFSLNNGGMELGSYLFVANCLQVIGLQTVESDRAGFLVQLTTVMVPICEGLFAGNILLIPARTWGACVMAFSGLCIMGLDGKQTDVIDAWSSGNPWETFQVASSSLSQGDCLILGAAVLYTLHVVRLGTYARQTTPMKLAASKATTESILSFGLLCLLVGLSILQDSYHMLGDNTSNDGLLMFSIDTGREITSFFSSFTAGISDGSISTSVLLPALGSILWTGTFVLTQFFKWGLMLGERQTRSLSCLGLCVSKDDLTFSLTIMLN</sequence>
<feature type="transmembrane region" description="Helical" evidence="7">
    <location>
        <begin position="328"/>
        <end position="348"/>
    </location>
</feature>
<proteinExistence type="predicted"/>
<dbReference type="EMBL" id="HBIX01019290">
    <property type="protein sequence ID" value="CAE0720941.1"/>
    <property type="molecule type" value="Transcribed_RNA"/>
</dbReference>
<evidence type="ECO:0000256" key="5">
    <source>
        <dbReference type="ARBA" id="ARBA00023136"/>
    </source>
</evidence>
<keyword evidence="3 7" id="KW-0812">Transmembrane</keyword>
<evidence type="ECO:0000256" key="7">
    <source>
        <dbReference type="SAM" id="Phobius"/>
    </source>
</evidence>
<dbReference type="GO" id="GO:0005886">
    <property type="term" value="C:plasma membrane"/>
    <property type="evidence" value="ECO:0007669"/>
    <property type="project" value="UniProtKB-SubCell"/>
</dbReference>
<evidence type="ECO:0000313" key="9">
    <source>
        <dbReference type="EMBL" id="CAE0720941.1"/>
    </source>
</evidence>
<reference evidence="9" key="1">
    <citation type="submission" date="2021-01" db="EMBL/GenBank/DDBJ databases">
        <authorList>
            <person name="Corre E."/>
            <person name="Pelletier E."/>
            <person name="Niang G."/>
            <person name="Scheremetjew M."/>
            <person name="Finn R."/>
            <person name="Kale V."/>
            <person name="Holt S."/>
            <person name="Cochrane G."/>
            <person name="Meng A."/>
            <person name="Brown T."/>
            <person name="Cohen L."/>
        </authorList>
    </citation>
    <scope>NUCLEOTIDE SEQUENCE</scope>
    <source>
        <strain evidence="9">10249 10 AB</strain>
    </source>
</reference>
<evidence type="ECO:0000256" key="2">
    <source>
        <dbReference type="ARBA" id="ARBA00022475"/>
    </source>
</evidence>
<name>A0A7S4ELV0_9STRA</name>
<feature type="transmembrane region" description="Helical" evidence="7">
    <location>
        <begin position="395"/>
        <end position="415"/>
    </location>
</feature>
<keyword evidence="8" id="KW-0732">Signal</keyword>
<feature type="transmembrane region" description="Helical" evidence="7">
    <location>
        <begin position="296"/>
        <end position="316"/>
    </location>
</feature>
<dbReference type="PANTHER" id="PTHR42920:SF5">
    <property type="entry name" value="EAMA DOMAIN-CONTAINING PROTEIN"/>
    <property type="match status" value="1"/>
</dbReference>
<evidence type="ECO:0008006" key="10">
    <source>
        <dbReference type="Google" id="ProtNLM"/>
    </source>
</evidence>
<feature type="signal peptide" evidence="8">
    <location>
        <begin position="1"/>
        <end position="30"/>
    </location>
</feature>
<comment type="subcellular location">
    <subcellularLocation>
        <location evidence="1">Cell membrane</location>
        <topology evidence="1">Multi-pass membrane protein</topology>
    </subcellularLocation>
</comment>
<feature type="region of interest" description="Disordered" evidence="6">
    <location>
        <begin position="156"/>
        <end position="178"/>
    </location>
</feature>
<evidence type="ECO:0000256" key="4">
    <source>
        <dbReference type="ARBA" id="ARBA00022989"/>
    </source>
</evidence>